<evidence type="ECO:0000313" key="13">
    <source>
        <dbReference type="Proteomes" id="UP001634394"/>
    </source>
</evidence>
<evidence type="ECO:0000259" key="10">
    <source>
        <dbReference type="Pfam" id="PF09302"/>
    </source>
</evidence>
<feature type="compositionally biased region" description="Basic residues" evidence="9">
    <location>
        <begin position="334"/>
        <end position="344"/>
    </location>
</feature>
<evidence type="ECO:0000256" key="7">
    <source>
        <dbReference type="ARBA" id="ARBA00044529"/>
    </source>
</evidence>
<evidence type="ECO:0000313" key="12">
    <source>
        <dbReference type="EMBL" id="KAL3836497.1"/>
    </source>
</evidence>
<feature type="domain" description="XLF-like coiled-coil region" evidence="11">
    <location>
        <begin position="141"/>
        <end position="183"/>
    </location>
</feature>
<feature type="domain" description="XLF-like N-terminal" evidence="10">
    <location>
        <begin position="20"/>
        <end position="132"/>
    </location>
</feature>
<evidence type="ECO:0000256" key="5">
    <source>
        <dbReference type="ARBA" id="ARBA00023242"/>
    </source>
</evidence>
<dbReference type="EMBL" id="JBJQND010000018">
    <property type="protein sequence ID" value="KAL3836497.1"/>
    <property type="molecule type" value="Genomic_DNA"/>
</dbReference>
<dbReference type="AlphaFoldDB" id="A0ABD3TJI8"/>
<feature type="region of interest" description="Disordered" evidence="9">
    <location>
        <begin position="250"/>
        <end position="344"/>
    </location>
</feature>
<proteinExistence type="inferred from homology"/>
<feature type="compositionally biased region" description="Low complexity" evidence="9">
    <location>
        <begin position="280"/>
        <end position="308"/>
    </location>
</feature>
<evidence type="ECO:0000256" key="2">
    <source>
        <dbReference type="ARBA" id="ARBA00022763"/>
    </source>
</evidence>
<feature type="coiled-coil region" evidence="8">
    <location>
        <begin position="151"/>
        <end position="178"/>
    </location>
</feature>
<dbReference type="InterPro" id="IPR038051">
    <property type="entry name" value="XRCC4-like_N_sf"/>
</dbReference>
<dbReference type="GO" id="GO:0005634">
    <property type="term" value="C:nucleus"/>
    <property type="evidence" value="ECO:0007669"/>
    <property type="project" value="UniProtKB-SubCell"/>
</dbReference>
<protein>
    <recommendedName>
        <fullName evidence="7">Non-homologous end-joining factor 1</fullName>
    </recommendedName>
</protein>
<dbReference type="InterPro" id="IPR015381">
    <property type="entry name" value="XLF-like_N"/>
</dbReference>
<accession>A0ABD3TJI8</accession>
<evidence type="ECO:0000256" key="3">
    <source>
        <dbReference type="ARBA" id="ARBA00023125"/>
    </source>
</evidence>
<dbReference type="PANTHER" id="PTHR32235:SF1">
    <property type="entry name" value="NON-HOMOLOGOUS END-JOINING FACTOR 1"/>
    <property type="match status" value="1"/>
</dbReference>
<dbReference type="FunFam" id="2.170.210.10:FF:000001">
    <property type="entry name" value="Non-homologous end-joining factor 1"/>
    <property type="match status" value="1"/>
</dbReference>
<organism evidence="12 13">
    <name type="scientific">Sinanodonta woodiana</name>
    <name type="common">Chinese pond mussel</name>
    <name type="synonym">Anodonta woodiana</name>
    <dbReference type="NCBI Taxonomy" id="1069815"/>
    <lineage>
        <taxon>Eukaryota</taxon>
        <taxon>Metazoa</taxon>
        <taxon>Spiralia</taxon>
        <taxon>Lophotrochozoa</taxon>
        <taxon>Mollusca</taxon>
        <taxon>Bivalvia</taxon>
        <taxon>Autobranchia</taxon>
        <taxon>Heteroconchia</taxon>
        <taxon>Palaeoheterodonta</taxon>
        <taxon>Unionida</taxon>
        <taxon>Unionoidea</taxon>
        <taxon>Unionidae</taxon>
        <taxon>Unioninae</taxon>
        <taxon>Sinanodonta</taxon>
    </lineage>
</organism>
<dbReference type="GO" id="GO:0006303">
    <property type="term" value="P:double-strand break repair via nonhomologous end joining"/>
    <property type="evidence" value="ECO:0007669"/>
    <property type="project" value="UniProtKB-ARBA"/>
</dbReference>
<dbReference type="Pfam" id="PF09302">
    <property type="entry name" value="XLF"/>
    <property type="match status" value="1"/>
</dbReference>
<evidence type="ECO:0000256" key="4">
    <source>
        <dbReference type="ARBA" id="ARBA00023204"/>
    </source>
</evidence>
<keyword evidence="2" id="KW-0227">DNA damage</keyword>
<evidence type="ECO:0000256" key="8">
    <source>
        <dbReference type="SAM" id="Coils"/>
    </source>
</evidence>
<sequence length="344" mass="39585">MSSEVEWRRQWKPDLCACHWQPLEIEGKVFLAKWRFTQNSYEILLTDFTLFWYEEMSDESLNKRVQELNPSIEASVTRILDQIQGALERPGKDTTLNINLKPGRSESSTESMILTVNSQLAGMPFVWKFFCKLGETKLCSDHLVIPLLTMVAELKRRQQELFKLLQNKDREIEEYKAQGVKTSRKHIKTNPFVETAFEMNMMTSKDFENEIKNCRTAAFDSDGQDLYRQIMTKKAWVERSANKDEEIDSLLQDGSLEGTKKESSTPSWGTSRLPPSITGSKSPNKSPSKTPSPSKSPKSTTSNTPESSPVKDSEQLRRQALQRRLESEEMKKQEKAKKKKKIAF</sequence>
<comment type="caution">
    <text evidence="12">The sequence shown here is derived from an EMBL/GenBank/DDBJ whole genome shotgun (WGS) entry which is preliminary data.</text>
</comment>
<keyword evidence="3" id="KW-0238">DNA-binding</keyword>
<dbReference type="FunFam" id="1.10.287.450:FF:000003">
    <property type="entry name" value="Non-homologous end-joining factor 1"/>
    <property type="match status" value="1"/>
</dbReference>
<dbReference type="GO" id="GO:0003677">
    <property type="term" value="F:DNA binding"/>
    <property type="evidence" value="ECO:0007669"/>
    <property type="project" value="UniProtKB-KW"/>
</dbReference>
<evidence type="ECO:0000259" key="11">
    <source>
        <dbReference type="Pfam" id="PF21928"/>
    </source>
</evidence>
<evidence type="ECO:0000256" key="1">
    <source>
        <dbReference type="ARBA" id="ARBA00004123"/>
    </source>
</evidence>
<dbReference type="InterPro" id="IPR053829">
    <property type="entry name" value="XLF-like_CC"/>
</dbReference>
<keyword evidence="4" id="KW-0234">DNA repair</keyword>
<dbReference type="CDD" id="cd22285">
    <property type="entry name" value="HD_XLF_N"/>
    <property type="match status" value="1"/>
</dbReference>
<evidence type="ECO:0000256" key="9">
    <source>
        <dbReference type="SAM" id="MobiDB-lite"/>
    </source>
</evidence>
<evidence type="ECO:0000256" key="6">
    <source>
        <dbReference type="ARBA" id="ARBA00025747"/>
    </source>
</evidence>
<dbReference type="PANTHER" id="PTHR32235">
    <property type="entry name" value="NON-HOMOLOGOUS END-JOINING FACTOR 1"/>
    <property type="match status" value="1"/>
</dbReference>
<keyword evidence="5" id="KW-0539">Nucleus</keyword>
<dbReference type="InterPro" id="IPR052287">
    <property type="entry name" value="NHEJ_factor"/>
</dbReference>
<keyword evidence="13" id="KW-1185">Reference proteome</keyword>
<dbReference type="Gene3D" id="1.10.287.450">
    <property type="entry name" value="Helix hairpin bin"/>
    <property type="match status" value="1"/>
</dbReference>
<reference evidence="12 13" key="1">
    <citation type="submission" date="2024-11" db="EMBL/GenBank/DDBJ databases">
        <title>Chromosome-level genome assembly of the freshwater bivalve Anodonta woodiana.</title>
        <authorList>
            <person name="Chen X."/>
        </authorList>
    </citation>
    <scope>NUCLEOTIDE SEQUENCE [LARGE SCALE GENOMIC DNA]</scope>
    <source>
        <strain evidence="12">MN2024</strain>
        <tissue evidence="12">Gills</tissue>
    </source>
</reference>
<comment type="similarity">
    <text evidence="6">Belongs to the XRCC4-XLF family. XLF subfamily.</text>
</comment>
<dbReference type="Proteomes" id="UP001634394">
    <property type="component" value="Unassembled WGS sequence"/>
</dbReference>
<comment type="subcellular location">
    <subcellularLocation>
        <location evidence="1">Nucleus</location>
    </subcellularLocation>
</comment>
<name>A0ABD3TJI8_SINWO</name>
<keyword evidence="8" id="KW-0175">Coiled coil</keyword>
<gene>
    <name evidence="12" type="ORF">ACJMK2_021924</name>
</gene>
<dbReference type="Gene3D" id="2.170.210.10">
    <property type="entry name" value="DNA double-strand break repair and VJ recombination XRCC4, N-terminal"/>
    <property type="match status" value="1"/>
</dbReference>
<feature type="compositionally biased region" description="Basic and acidic residues" evidence="9">
    <location>
        <begin position="309"/>
        <end position="333"/>
    </location>
</feature>
<dbReference type="Pfam" id="PF21928">
    <property type="entry name" value="XLF_CC"/>
    <property type="match status" value="1"/>
</dbReference>